<dbReference type="GO" id="GO:0005737">
    <property type="term" value="C:cytoplasm"/>
    <property type="evidence" value="ECO:0007669"/>
    <property type="project" value="TreeGrafter"/>
</dbReference>
<comment type="caution">
    <text evidence="5">The sequence shown here is derived from an EMBL/GenBank/DDBJ whole genome shotgun (WGS) entry which is preliminary data.</text>
</comment>
<dbReference type="GO" id="GO:0006915">
    <property type="term" value="P:apoptotic process"/>
    <property type="evidence" value="ECO:0007669"/>
    <property type="project" value="UniProtKB-KW"/>
</dbReference>
<dbReference type="GO" id="GO:0004197">
    <property type="term" value="F:cysteine-type endopeptidase activity"/>
    <property type="evidence" value="ECO:0007669"/>
    <property type="project" value="InterPro"/>
</dbReference>
<keyword evidence="3" id="KW-0788">Thiol protease</keyword>
<evidence type="ECO:0000256" key="3">
    <source>
        <dbReference type="ARBA" id="ARBA00022807"/>
    </source>
</evidence>
<keyword evidence="3" id="KW-0378">Hydrolase</keyword>
<keyword evidence="2" id="KW-0053">Apoptosis</keyword>
<reference evidence="5" key="1">
    <citation type="submission" date="2021-03" db="EMBL/GenBank/DDBJ databases">
        <title>Evolutionary innovations through gain and loss of genes in the ectomycorrhizal Boletales.</title>
        <authorList>
            <person name="Wu G."/>
            <person name="Miyauchi S."/>
            <person name="Morin E."/>
            <person name="Yang Z.-L."/>
            <person name="Xu J."/>
            <person name="Martin F.M."/>
        </authorList>
    </citation>
    <scope>NUCLEOTIDE SEQUENCE</scope>
    <source>
        <strain evidence="5">BR01</strain>
    </source>
</reference>
<dbReference type="Gene3D" id="3.40.50.1460">
    <property type="match status" value="1"/>
</dbReference>
<evidence type="ECO:0000256" key="1">
    <source>
        <dbReference type="ARBA" id="ARBA00009005"/>
    </source>
</evidence>
<evidence type="ECO:0000313" key="6">
    <source>
        <dbReference type="Proteomes" id="UP000683000"/>
    </source>
</evidence>
<feature type="domain" description="Peptidase C14 caspase" evidence="4">
    <location>
        <begin position="20"/>
        <end position="207"/>
    </location>
</feature>
<dbReference type="GO" id="GO:0006508">
    <property type="term" value="P:proteolysis"/>
    <property type="evidence" value="ECO:0007669"/>
    <property type="project" value="InterPro"/>
</dbReference>
<organism evidence="5 6">
    <name type="scientific">Boletus reticuloceps</name>
    <dbReference type="NCBI Taxonomy" id="495285"/>
    <lineage>
        <taxon>Eukaryota</taxon>
        <taxon>Fungi</taxon>
        <taxon>Dikarya</taxon>
        <taxon>Basidiomycota</taxon>
        <taxon>Agaricomycotina</taxon>
        <taxon>Agaricomycetes</taxon>
        <taxon>Agaricomycetidae</taxon>
        <taxon>Boletales</taxon>
        <taxon>Boletineae</taxon>
        <taxon>Boletaceae</taxon>
        <taxon>Boletoideae</taxon>
        <taxon>Boletus</taxon>
    </lineage>
</organism>
<protein>
    <recommendedName>
        <fullName evidence="4">Peptidase C14 caspase domain-containing protein</fullName>
    </recommendedName>
</protein>
<dbReference type="InterPro" id="IPR029030">
    <property type="entry name" value="Caspase-like_dom_sf"/>
</dbReference>
<dbReference type="EMBL" id="JAGFBS010000023">
    <property type="protein sequence ID" value="KAG6373268.1"/>
    <property type="molecule type" value="Genomic_DNA"/>
</dbReference>
<dbReference type="Pfam" id="PF00656">
    <property type="entry name" value="Peptidase_C14"/>
    <property type="match status" value="1"/>
</dbReference>
<gene>
    <name evidence="5" type="ORF">JVT61DRAFT_6895</name>
</gene>
<dbReference type="AlphaFoldDB" id="A0A8I3A692"/>
<dbReference type="PANTHER" id="PTHR48104:SF30">
    <property type="entry name" value="METACASPASE-1"/>
    <property type="match status" value="1"/>
</dbReference>
<proteinExistence type="inferred from homology"/>
<sequence length="538" mass="59675">MTMELENSTHLDASAAPRIFALVVAIDKYKSKDYTNLTGCKNDGERFIHFLKGVLGVPSSQIVFLADEQATQKEILDQFDRFLINNADINRDDAIVFFFAGHGSRINTPTGWATESNKIEILCTHDIWTAGDEGREVWGIFDYTIDEYLRRLAFEKGDNIVVMFDCCHSGGLARGEETTNLRVRSIPPPPYPPPADLERKVLSSIPKPSARAAHTVIQEAGSIHGVVVGTEFSVGSSTQTLVLKAKEVGAFETMLEKGDITNAEATVSHWHHPTLKVHSSIRHSSSHVAVVPADEPAEVAVRQHDLGKWELERFDLLIREYADRVVHVDAEAERMKDILEAIANFNSYLYRAGGAAASFAGKVKIRLNRIEDIGGEYGPHGDDLLNVPVSSRSGVDVKEAIITDLAPRYGFTLENHSDIDLFPYVFYFDPSDYGIQAWYTPPSSTMLAPLKRREAVDQPSSFALGYGAFGTDPIEFYLPHGRKTDSGFLKVFLTTSHVDYDQRRPAPISEISSSRGGPKYSLKGTWTCETFVLTCENP</sequence>
<comment type="similarity">
    <text evidence="1">Belongs to the peptidase C14B family.</text>
</comment>
<evidence type="ECO:0000259" key="4">
    <source>
        <dbReference type="Pfam" id="PF00656"/>
    </source>
</evidence>
<evidence type="ECO:0000313" key="5">
    <source>
        <dbReference type="EMBL" id="KAG6373268.1"/>
    </source>
</evidence>
<dbReference type="PANTHER" id="PTHR48104">
    <property type="entry name" value="METACASPASE-4"/>
    <property type="match status" value="1"/>
</dbReference>
<name>A0A8I3A692_9AGAM</name>
<keyword evidence="6" id="KW-1185">Reference proteome</keyword>
<dbReference type="InterPro" id="IPR011600">
    <property type="entry name" value="Pept_C14_caspase"/>
</dbReference>
<dbReference type="SUPFAM" id="SSF52129">
    <property type="entry name" value="Caspase-like"/>
    <property type="match status" value="1"/>
</dbReference>
<keyword evidence="3" id="KW-0645">Protease</keyword>
<dbReference type="InterPro" id="IPR050452">
    <property type="entry name" value="Metacaspase"/>
</dbReference>
<accession>A0A8I3A692</accession>
<dbReference type="Proteomes" id="UP000683000">
    <property type="component" value="Unassembled WGS sequence"/>
</dbReference>
<dbReference type="OrthoDB" id="2663228at2759"/>
<evidence type="ECO:0000256" key="2">
    <source>
        <dbReference type="ARBA" id="ARBA00022703"/>
    </source>
</evidence>